<organism evidence="1 2">
    <name type="scientific">Paraphoma chrysanthemicola</name>
    <dbReference type="NCBI Taxonomy" id="798071"/>
    <lineage>
        <taxon>Eukaryota</taxon>
        <taxon>Fungi</taxon>
        <taxon>Dikarya</taxon>
        <taxon>Ascomycota</taxon>
        <taxon>Pezizomycotina</taxon>
        <taxon>Dothideomycetes</taxon>
        <taxon>Pleosporomycetidae</taxon>
        <taxon>Pleosporales</taxon>
        <taxon>Pleosporineae</taxon>
        <taxon>Phaeosphaeriaceae</taxon>
        <taxon>Paraphoma</taxon>
    </lineage>
</organism>
<accession>A0A8K0VU04</accession>
<dbReference type="AlphaFoldDB" id="A0A8K0VU04"/>
<comment type="caution">
    <text evidence="1">The sequence shown here is derived from an EMBL/GenBank/DDBJ whole genome shotgun (WGS) entry which is preliminary data.</text>
</comment>
<keyword evidence="2" id="KW-1185">Reference proteome</keyword>
<proteinExistence type="predicted"/>
<dbReference type="EMBL" id="JAGMVJ010000022">
    <property type="protein sequence ID" value="KAH7073367.1"/>
    <property type="molecule type" value="Genomic_DNA"/>
</dbReference>
<reference evidence="1" key="1">
    <citation type="journal article" date="2021" name="Nat. Commun.">
        <title>Genetic determinants of endophytism in the Arabidopsis root mycobiome.</title>
        <authorList>
            <person name="Mesny F."/>
            <person name="Miyauchi S."/>
            <person name="Thiergart T."/>
            <person name="Pickel B."/>
            <person name="Atanasova L."/>
            <person name="Karlsson M."/>
            <person name="Huettel B."/>
            <person name="Barry K.W."/>
            <person name="Haridas S."/>
            <person name="Chen C."/>
            <person name="Bauer D."/>
            <person name="Andreopoulos W."/>
            <person name="Pangilinan J."/>
            <person name="LaButti K."/>
            <person name="Riley R."/>
            <person name="Lipzen A."/>
            <person name="Clum A."/>
            <person name="Drula E."/>
            <person name="Henrissat B."/>
            <person name="Kohler A."/>
            <person name="Grigoriev I.V."/>
            <person name="Martin F.M."/>
            <person name="Hacquard S."/>
        </authorList>
    </citation>
    <scope>NUCLEOTIDE SEQUENCE</scope>
    <source>
        <strain evidence="1">MPI-SDFR-AT-0120</strain>
    </source>
</reference>
<name>A0A8K0VU04_9PLEO</name>
<sequence length="117" mass="13575">MPNPCTPKSEAEAVLQIRRRKYWFAFEPPLPNKVPQDRAGVIKGSPAKITAKHMCDKTVQITEIFAQKQRSKLLYVANIRKNPQTGKAEYQLRETKQETGSYYRNGHWFPEKEVRNA</sequence>
<dbReference type="OrthoDB" id="3781784at2759"/>
<evidence type="ECO:0000313" key="2">
    <source>
        <dbReference type="Proteomes" id="UP000813461"/>
    </source>
</evidence>
<dbReference type="Proteomes" id="UP000813461">
    <property type="component" value="Unassembled WGS sequence"/>
</dbReference>
<protein>
    <submittedName>
        <fullName evidence="1">Uncharacterized protein</fullName>
    </submittedName>
</protein>
<gene>
    <name evidence="1" type="ORF">FB567DRAFT_597679</name>
</gene>
<evidence type="ECO:0000313" key="1">
    <source>
        <dbReference type="EMBL" id="KAH7073367.1"/>
    </source>
</evidence>